<proteinExistence type="inferred from homology"/>
<reference evidence="7 10" key="3">
    <citation type="submission" date="2019-06" db="EMBL/GenBank/DDBJ databases">
        <title>Whole genome shotgun sequence of Brevibacillus reuszeri NBRC 15719.</title>
        <authorList>
            <person name="Hosoyama A."/>
            <person name="Uohara A."/>
            <person name="Ohji S."/>
            <person name="Ichikawa N."/>
        </authorList>
    </citation>
    <scope>NUCLEOTIDE SEQUENCE [LARGE SCALE GENOMIC DNA]</scope>
    <source>
        <strain evidence="7 10">NBRC 15719</strain>
    </source>
</reference>
<evidence type="ECO:0000313" key="7">
    <source>
        <dbReference type="EMBL" id="GED70949.1"/>
    </source>
</evidence>
<dbReference type="Pfam" id="PF00905">
    <property type="entry name" value="Transpeptidase"/>
    <property type="match status" value="1"/>
</dbReference>
<dbReference type="Proteomes" id="UP000319578">
    <property type="component" value="Unassembled WGS sequence"/>
</dbReference>
<comment type="similarity">
    <text evidence="2">Belongs to the transpeptidase family.</text>
</comment>
<evidence type="ECO:0000313" key="10">
    <source>
        <dbReference type="Proteomes" id="UP000319578"/>
    </source>
</evidence>
<dbReference type="OrthoDB" id="2985542at2"/>
<dbReference type="Gene3D" id="3.40.710.10">
    <property type="entry name" value="DD-peptidase/beta-lactamase superfamily"/>
    <property type="match status" value="1"/>
</dbReference>
<dbReference type="STRING" id="54915.ADS79_08575"/>
<evidence type="ECO:0000256" key="3">
    <source>
        <dbReference type="ARBA" id="ARBA00023136"/>
    </source>
</evidence>
<sequence length="609" mass="67485">MQLEKRIKRRHFLVLLVMTFVWLGLITRLWWIQIGSPHRFSRRGIDLVKNAVKQRQQSIVLHSGRGDIVDRNGYAFTGEEHLALILFPLARGSLEGTDGLARLAEIVGQSKERLSSIMEKAKVPLLLRNEAGALIVLTESQTEKVNALAIPGIVALAVTERYRTDEVAKHVIGFIHKNPAMVESLYPDEVKNGKMNAESTLGATGLERSFDRFLQGVEPSVLSYYVDGQGKPLRGLDIRYSKQSNEYYPLSLTTTLDVGIQRRMERAADRVGLNEGSIVVLDARNGDMLASVSRPSYDQTKVTNNSNEWKNRVVKQIPPGSVYKTVVAAAALAEGVVSPTDRFTCTGDYGKYHFSCWKKDGHGSVTMEEAYAHSCNIAFAEIAKRVGGEKLEEYAQKLGLSDQVGHQTAHLFKLDGFKQLDGEERGNVFAEGVSRRDEGVLIQSAIGQRDVRVTPLQTANMMVTILSGSTPNQVRLVSEITYKNGQSFYRFSPQKLSASGIDYVTAGKLRKMMRKVVTDGTGQTLRDTAWDVAGKSGTAQLGGENQSRNHLWFVGYTPVEDPRYAICVVSENQPSQGKNQAMELFHLVVDELSDQTAQSSRPLSGYPQE</sequence>
<protein>
    <submittedName>
        <fullName evidence="7 8">Penicillin-binding protein</fullName>
    </submittedName>
</protein>
<keyword evidence="3 4" id="KW-0472">Membrane</keyword>
<dbReference type="Gene3D" id="3.90.1310.10">
    <property type="entry name" value="Penicillin-binding protein 2a (Domain 2)"/>
    <property type="match status" value="1"/>
</dbReference>
<feature type="domain" description="Penicillin-binding protein transpeptidase" evidence="5">
    <location>
        <begin position="276"/>
        <end position="585"/>
    </location>
</feature>
<dbReference type="SUPFAM" id="SSF56601">
    <property type="entry name" value="beta-lactamase/transpeptidase-like"/>
    <property type="match status" value="1"/>
</dbReference>
<dbReference type="PANTHER" id="PTHR30627">
    <property type="entry name" value="PEPTIDOGLYCAN D,D-TRANSPEPTIDASE"/>
    <property type="match status" value="1"/>
</dbReference>
<evidence type="ECO:0000259" key="6">
    <source>
        <dbReference type="Pfam" id="PF03717"/>
    </source>
</evidence>
<feature type="transmembrane region" description="Helical" evidence="4">
    <location>
        <begin position="12"/>
        <end position="31"/>
    </location>
</feature>
<comment type="caution">
    <text evidence="8">The sequence shown here is derived from an EMBL/GenBank/DDBJ whole genome shotgun (WGS) entry which is preliminary data.</text>
</comment>
<evidence type="ECO:0000256" key="2">
    <source>
        <dbReference type="ARBA" id="ARBA00007171"/>
    </source>
</evidence>
<name>A0A0K9YZ83_9BACL</name>
<dbReference type="InterPro" id="IPR036138">
    <property type="entry name" value="PBP_dimer_sf"/>
</dbReference>
<keyword evidence="4" id="KW-0812">Transmembrane</keyword>
<accession>A0A0K9YZ83</accession>
<dbReference type="InterPro" id="IPR001460">
    <property type="entry name" value="PCN-bd_Tpept"/>
</dbReference>
<evidence type="ECO:0000259" key="5">
    <source>
        <dbReference type="Pfam" id="PF00905"/>
    </source>
</evidence>
<organism evidence="8 9">
    <name type="scientific">Brevibacillus reuszeri</name>
    <dbReference type="NCBI Taxonomy" id="54915"/>
    <lineage>
        <taxon>Bacteria</taxon>
        <taxon>Bacillati</taxon>
        <taxon>Bacillota</taxon>
        <taxon>Bacilli</taxon>
        <taxon>Bacillales</taxon>
        <taxon>Paenibacillaceae</taxon>
        <taxon>Brevibacillus</taxon>
    </lineage>
</organism>
<evidence type="ECO:0000256" key="4">
    <source>
        <dbReference type="SAM" id="Phobius"/>
    </source>
</evidence>
<dbReference type="GO" id="GO:0008658">
    <property type="term" value="F:penicillin binding"/>
    <property type="evidence" value="ECO:0007669"/>
    <property type="project" value="InterPro"/>
</dbReference>
<evidence type="ECO:0000313" key="8">
    <source>
        <dbReference type="EMBL" id="KNB73966.1"/>
    </source>
</evidence>
<keyword evidence="10" id="KW-1185">Reference proteome</keyword>
<comment type="subcellular location">
    <subcellularLocation>
        <location evidence="1">Membrane</location>
    </subcellularLocation>
</comment>
<dbReference type="Proteomes" id="UP000036834">
    <property type="component" value="Unassembled WGS sequence"/>
</dbReference>
<dbReference type="InterPro" id="IPR050515">
    <property type="entry name" value="Beta-lactam/transpept"/>
</dbReference>
<keyword evidence="4" id="KW-1133">Transmembrane helix</keyword>
<dbReference type="AlphaFoldDB" id="A0A0K9YZ83"/>
<dbReference type="GO" id="GO:0071555">
    <property type="term" value="P:cell wall organization"/>
    <property type="evidence" value="ECO:0007669"/>
    <property type="project" value="TreeGrafter"/>
</dbReference>
<dbReference type="SUPFAM" id="SSF56519">
    <property type="entry name" value="Penicillin binding protein dimerisation domain"/>
    <property type="match status" value="1"/>
</dbReference>
<dbReference type="EMBL" id="BJON01000019">
    <property type="protein sequence ID" value="GED70949.1"/>
    <property type="molecule type" value="Genomic_DNA"/>
</dbReference>
<reference evidence="8" key="2">
    <citation type="submission" date="2015-07" db="EMBL/GenBank/DDBJ databases">
        <title>MeaNS - Measles Nucleotide Surveillance Program.</title>
        <authorList>
            <person name="Tran T."/>
            <person name="Druce J."/>
        </authorList>
    </citation>
    <scope>NUCLEOTIDE SEQUENCE</scope>
    <source>
        <strain evidence="8">DSM 9887</strain>
    </source>
</reference>
<evidence type="ECO:0000256" key="1">
    <source>
        <dbReference type="ARBA" id="ARBA00004370"/>
    </source>
</evidence>
<dbReference type="Pfam" id="PF03717">
    <property type="entry name" value="PBP_dimer"/>
    <property type="match status" value="1"/>
</dbReference>
<evidence type="ECO:0000313" key="9">
    <source>
        <dbReference type="Proteomes" id="UP000036834"/>
    </source>
</evidence>
<dbReference type="InterPro" id="IPR005311">
    <property type="entry name" value="PBP_dimer"/>
</dbReference>
<dbReference type="GO" id="GO:0071972">
    <property type="term" value="F:peptidoglycan L,D-transpeptidase activity"/>
    <property type="evidence" value="ECO:0007669"/>
    <property type="project" value="TreeGrafter"/>
</dbReference>
<dbReference type="PANTHER" id="PTHR30627:SF24">
    <property type="entry name" value="PENICILLIN-BINDING PROTEIN 4B"/>
    <property type="match status" value="1"/>
</dbReference>
<gene>
    <name evidence="7" type="primary">pbpI</name>
    <name evidence="8" type="ORF">ADS79_08575</name>
    <name evidence="7" type="ORF">BRE01_46510</name>
</gene>
<dbReference type="GO" id="GO:0005886">
    <property type="term" value="C:plasma membrane"/>
    <property type="evidence" value="ECO:0007669"/>
    <property type="project" value="TreeGrafter"/>
</dbReference>
<dbReference type="PATRIC" id="fig|54915.3.peg.7163"/>
<dbReference type="EMBL" id="LGIQ01000005">
    <property type="protein sequence ID" value="KNB73966.1"/>
    <property type="molecule type" value="Genomic_DNA"/>
</dbReference>
<reference evidence="9" key="1">
    <citation type="submission" date="2015-07" db="EMBL/GenBank/DDBJ databases">
        <title>Genome sequencing project for genomic taxonomy and phylogenomics of Bacillus-like bacteria.</title>
        <authorList>
            <person name="Liu B."/>
            <person name="Wang J."/>
            <person name="Zhu Y."/>
            <person name="Liu G."/>
            <person name="Chen Q."/>
            <person name="Chen Z."/>
            <person name="Lan J."/>
            <person name="Che J."/>
            <person name="Ge C."/>
            <person name="Shi H."/>
            <person name="Pan Z."/>
            <person name="Liu X."/>
        </authorList>
    </citation>
    <scope>NUCLEOTIDE SEQUENCE [LARGE SCALE GENOMIC DNA]</scope>
    <source>
        <strain evidence="9">DSM 9887</strain>
    </source>
</reference>
<feature type="domain" description="Penicillin-binding protein dimerisation" evidence="6">
    <location>
        <begin position="63"/>
        <end position="235"/>
    </location>
</feature>
<dbReference type="InterPro" id="IPR012338">
    <property type="entry name" value="Beta-lactam/transpept-like"/>
</dbReference>
<dbReference type="RefSeq" id="WP_049737979.1">
    <property type="nucleotide sequence ID" value="NZ_BJON01000019.1"/>
</dbReference>